<name>A0ACC5R269_9HYPH</name>
<reference evidence="1" key="1">
    <citation type="submission" date="2021-01" db="EMBL/GenBank/DDBJ databases">
        <authorList>
            <person name="Sun Q."/>
        </authorList>
    </citation>
    <scope>NUCLEOTIDE SEQUENCE</scope>
    <source>
        <strain evidence="1">YIM B02566</strain>
    </source>
</reference>
<comment type="caution">
    <text evidence="1">The sequence shown here is derived from an EMBL/GenBank/DDBJ whole genome shotgun (WGS) entry which is preliminary data.</text>
</comment>
<keyword evidence="2" id="KW-1185">Reference proteome</keyword>
<accession>A0ACC5R269</accession>
<sequence length="638" mass="70109">MARQITRRDFLDGMLVAAAGMASSTWAGPAQAAAPYPPALTGLRGQTQSSFQTLHALRDGTFWETAGTPEATNETYDLVVVGAGISGLAAAFLYRQQAGPKARVLLLETSDDFGGHARRNEFTARNGAKIIGYAGSQSLQTPSYFSPAVHKLLRDIAVDLDKFETYYDQDWTRRHKLGPAAFFSAEQFGADRLVKITERAADWVPETPLNEKARHDLIELIDRPRDYLSGKSRPEKLEILSRTTYARFLTDICAYDPQLVTYFQDSTEGILGVGADAIAALDAWGDGEPGFEGMDLGDAPHKMMSASARRAFTDLDPYIFHFPDGNAGIARALLRAMIPDAIPGRGMESLVVTRARYGRLDTPGRDVRLRLDAPVVKVAHHGAEAATVTYVDKGKLRTVEAGHVVLACWHRVIPYLCPEIAPAQIDALNDQQKVPLVVANVLIRDWRSLARLGIRGFKSPGAFWHGATLDFPVSMGRYRFARTPADPVLLSLFKVPLGGKGEDPRTQSLAGRRLLMQLTFEEMEHQIRDLLGRALSGGGFDPARDIEAITVNRWAHGYAREYKRPWDSFWPDGPLPIETARKGWGRIAIANADSGAYPYAHCAIDQAARAVRDLLGHSPKLPAFADFPGPPRDRIGLD</sequence>
<dbReference type="EMBL" id="JAENHL010000006">
    <property type="protein sequence ID" value="MBK1866728.1"/>
    <property type="molecule type" value="Genomic_DNA"/>
</dbReference>
<evidence type="ECO:0000313" key="2">
    <source>
        <dbReference type="Proteomes" id="UP000616151"/>
    </source>
</evidence>
<gene>
    <name evidence="1" type="ORF">JHL16_10215</name>
</gene>
<organism evidence="1 2">
    <name type="scientific">Taklimakanibacter albus</name>
    <dbReference type="NCBI Taxonomy" id="2800327"/>
    <lineage>
        <taxon>Bacteria</taxon>
        <taxon>Pseudomonadati</taxon>
        <taxon>Pseudomonadota</taxon>
        <taxon>Alphaproteobacteria</taxon>
        <taxon>Hyphomicrobiales</taxon>
        <taxon>Aestuariivirgaceae</taxon>
        <taxon>Taklimakanibacter</taxon>
    </lineage>
</organism>
<protein>
    <submittedName>
        <fullName evidence="1">NAD(P)-binding protein</fullName>
    </submittedName>
</protein>
<evidence type="ECO:0000313" key="1">
    <source>
        <dbReference type="EMBL" id="MBK1866728.1"/>
    </source>
</evidence>
<dbReference type="Proteomes" id="UP000616151">
    <property type="component" value="Unassembled WGS sequence"/>
</dbReference>
<proteinExistence type="predicted"/>